<organism evidence="4 5">
    <name type="scientific">Desulfitobacterium dichloroeliminans (strain LMG P-21439 / DCA1)</name>
    <dbReference type="NCBI Taxonomy" id="871963"/>
    <lineage>
        <taxon>Bacteria</taxon>
        <taxon>Bacillati</taxon>
        <taxon>Bacillota</taxon>
        <taxon>Clostridia</taxon>
        <taxon>Eubacteriales</taxon>
        <taxon>Desulfitobacteriaceae</taxon>
        <taxon>Desulfitobacterium</taxon>
    </lineage>
</organism>
<dbReference type="AlphaFoldDB" id="L0F5W6"/>
<feature type="domain" description="HD" evidence="2">
    <location>
        <begin position="248"/>
        <end position="370"/>
    </location>
</feature>
<feature type="transmembrane region" description="Helical" evidence="1">
    <location>
        <begin position="35"/>
        <end position="55"/>
    </location>
</feature>
<dbReference type="PANTHER" id="PTHR43155">
    <property type="entry name" value="CYCLIC DI-GMP PHOSPHODIESTERASE PA4108-RELATED"/>
    <property type="match status" value="1"/>
</dbReference>
<dbReference type="EMBL" id="CP003344">
    <property type="protein sequence ID" value="AGA68021.1"/>
    <property type="molecule type" value="Genomic_DNA"/>
</dbReference>
<dbReference type="PANTHER" id="PTHR43155:SF2">
    <property type="entry name" value="CYCLIC DI-GMP PHOSPHODIESTERASE PA4108"/>
    <property type="match status" value="1"/>
</dbReference>
<gene>
    <name evidence="4" type="ordered locus">Desdi_0478</name>
</gene>
<dbReference type="InterPro" id="IPR003607">
    <property type="entry name" value="HD/PDEase_dom"/>
</dbReference>
<dbReference type="eggNOG" id="COG2206">
    <property type="taxonomic scope" value="Bacteria"/>
</dbReference>
<dbReference type="Proteomes" id="UP000010797">
    <property type="component" value="Chromosome"/>
</dbReference>
<evidence type="ECO:0000259" key="3">
    <source>
        <dbReference type="PROSITE" id="PS51832"/>
    </source>
</evidence>
<feature type="transmembrane region" description="Helical" evidence="1">
    <location>
        <begin position="12"/>
        <end position="28"/>
    </location>
</feature>
<dbReference type="Pfam" id="PF20972">
    <property type="entry name" value="MASE9"/>
    <property type="match status" value="1"/>
</dbReference>
<keyword evidence="5" id="KW-1185">Reference proteome</keyword>
<feature type="transmembrane region" description="Helical" evidence="1">
    <location>
        <begin position="203"/>
        <end position="220"/>
    </location>
</feature>
<feature type="domain" description="HD-GYP" evidence="3">
    <location>
        <begin position="226"/>
        <end position="421"/>
    </location>
</feature>
<feature type="transmembrane region" description="Helical" evidence="1">
    <location>
        <begin position="67"/>
        <end position="95"/>
    </location>
</feature>
<feature type="transmembrane region" description="Helical" evidence="1">
    <location>
        <begin position="139"/>
        <end position="165"/>
    </location>
</feature>
<keyword evidence="1" id="KW-0472">Membrane</keyword>
<protein>
    <submittedName>
        <fullName evidence="4">Putative domain HDIG-containing protein</fullName>
    </submittedName>
</protein>
<dbReference type="SMART" id="SM00471">
    <property type="entry name" value="HDc"/>
    <property type="match status" value="1"/>
</dbReference>
<dbReference type="Gene3D" id="1.10.3210.10">
    <property type="entry name" value="Hypothetical protein af1432"/>
    <property type="match status" value="1"/>
</dbReference>
<dbReference type="RefSeq" id="WP_015261027.1">
    <property type="nucleotide sequence ID" value="NC_019903.1"/>
</dbReference>
<accession>L0F5W6</accession>
<name>L0F5W6_DESDL</name>
<dbReference type="InterPro" id="IPR006675">
    <property type="entry name" value="HDIG_dom"/>
</dbReference>
<reference evidence="5" key="1">
    <citation type="submission" date="2012-02" db="EMBL/GenBank/DDBJ databases">
        <title>Complete sequence of Desulfitobacterium dichloroeliminans LMG P-21439.</title>
        <authorList>
            <person name="Lucas S."/>
            <person name="Han J."/>
            <person name="Lapidus A."/>
            <person name="Cheng J.-F."/>
            <person name="Goodwin L."/>
            <person name="Pitluck S."/>
            <person name="Peters L."/>
            <person name="Ovchinnikova G."/>
            <person name="Teshima H."/>
            <person name="Detter J.C."/>
            <person name="Han C."/>
            <person name="Tapia R."/>
            <person name="Land M."/>
            <person name="Hauser L."/>
            <person name="Kyrpides N."/>
            <person name="Ivanova N."/>
            <person name="Pagani I."/>
            <person name="Kruse T."/>
            <person name="de Vos W.M."/>
            <person name="Boon N."/>
            <person name="Smidt H."/>
            <person name="Woyke T."/>
        </authorList>
    </citation>
    <scope>NUCLEOTIDE SEQUENCE [LARGE SCALE GENOMIC DNA]</scope>
    <source>
        <strain evidence="5">LMG P-21439 / DCA1</strain>
    </source>
</reference>
<dbReference type="Pfam" id="PF13487">
    <property type="entry name" value="HD_5"/>
    <property type="match status" value="1"/>
</dbReference>
<dbReference type="CDD" id="cd00077">
    <property type="entry name" value="HDc"/>
    <property type="match status" value="1"/>
</dbReference>
<dbReference type="PROSITE" id="PS51832">
    <property type="entry name" value="HD_GYP"/>
    <property type="match status" value="1"/>
</dbReference>
<dbReference type="InterPro" id="IPR006674">
    <property type="entry name" value="HD_domain"/>
</dbReference>
<sequence>MKELPSSFKKLFYVVVTLGLGLSYWFISNHSWQRADLLGLLAFALLAVISESLPVSLPKGGYVTVGYAIFMTCLILFPIGVTIPIVLAAGILIFGKAGKEQLLYKRIFNASQYVISISFAYLIFNLFNAQHARFDIVNLISYFVAAFSYSLLNVTIVSITLGALFDKSPWYMWRINIRWSIPNFLALAPLAILTSMIYREFGVLALFLLFIPLLLARHSFQLYMDMRKNYLNTVEALVTALEAKDSYTSGHSSRVAEWSAKIAEELKLAEDRVEFIKYAGVLHDVGKIGVSEDILNKKGQLTESEWTIIRNHSAIGEQIVHSIDFLFDVSSTVRSHHERFDGNGYPDRIKGKDIPLESRIIALADAYDAMTSSRSYRESLSPAEALIELRRVSGSQLDPDVVVAFDNIMQRENPQEQQSPRKDVQIVKC</sequence>
<dbReference type="InterPro" id="IPR037522">
    <property type="entry name" value="HD_GYP_dom"/>
</dbReference>
<dbReference type="HOGENOM" id="CLU_000445_92_14_9"/>
<keyword evidence="1" id="KW-0812">Transmembrane</keyword>
<evidence type="ECO:0000256" key="1">
    <source>
        <dbReference type="SAM" id="Phobius"/>
    </source>
</evidence>
<feature type="transmembrane region" description="Helical" evidence="1">
    <location>
        <begin position="107"/>
        <end position="127"/>
    </location>
</feature>
<dbReference type="InterPro" id="IPR048430">
    <property type="entry name" value="MASE9"/>
</dbReference>
<dbReference type="SUPFAM" id="SSF109604">
    <property type="entry name" value="HD-domain/PDEase-like"/>
    <property type="match status" value="1"/>
</dbReference>
<evidence type="ECO:0000259" key="2">
    <source>
        <dbReference type="PROSITE" id="PS51831"/>
    </source>
</evidence>
<proteinExistence type="predicted"/>
<dbReference type="KEGG" id="ddl:Desdi_0478"/>
<evidence type="ECO:0000313" key="4">
    <source>
        <dbReference type="EMBL" id="AGA68021.1"/>
    </source>
</evidence>
<evidence type="ECO:0000313" key="5">
    <source>
        <dbReference type="Proteomes" id="UP000010797"/>
    </source>
</evidence>
<feature type="transmembrane region" description="Helical" evidence="1">
    <location>
        <begin position="177"/>
        <end position="197"/>
    </location>
</feature>
<dbReference type="NCBIfam" id="TIGR00277">
    <property type="entry name" value="HDIG"/>
    <property type="match status" value="1"/>
</dbReference>
<keyword evidence="1" id="KW-1133">Transmembrane helix</keyword>
<dbReference type="STRING" id="871963.Desdi_0478"/>
<dbReference type="PROSITE" id="PS51831">
    <property type="entry name" value="HD"/>
    <property type="match status" value="1"/>
</dbReference>
<dbReference type="OrthoDB" id="9798833at2"/>